<evidence type="ECO:0000313" key="2">
    <source>
        <dbReference type="EMBL" id="PNF15400.1"/>
    </source>
</evidence>
<dbReference type="STRING" id="105785.A0A2J7PGF4"/>
<evidence type="ECO:0000256" key="1">
    <source>
        <dbReference type="SAM" id="MobiDB-lite"/>
    </source>
</evidence>
<dbReference type="Gene3D" id="3.30.420.10">
    <property type="entry name" value="Ribonuclease H-like superfamily/Ribonuclease H"/>
    <property type="match status" value="1"/>
</dbReference>
<comment type="caution">
    <text evidence="2">The sequence shown here is derived from an EMBL/GenBank/DDBJ whole genome shotgun (WGS) entry which is preliminary data.</text>
</comment>
<feature type="compositionally biased region" description="Basic and acidic residues" evidence="1">
    <location>
        <begin position="105"/>
        <end position="115"/>
    </location>
</feature>
<dbReference type="InParanoid" id="A0A2J7PGF4"/>
<dbReference type="Proteomes" id="UP000235965">
    <property type="component" value="Unassembled WGS sequence"/>
</dbReference>
<dbReference type="Pfam" id="PF01359">
    <property type="entry name" value="Transposase_1"/>
    <property type="match status" value="1"/>
</dbReference>
<dbReference type="InterPro" id="IPR052709">
    <property type="entry name" value="Transposase-MT_Hybrid"/>
</dbReference>
<feature type="non-terminal residue" evidence="2">
    <location>
        <position position="1"/>
    </location>
</feature>
<protein>
    <recommendedName>
        <fullName evidence="4">Mariner Mos1 transposase</fullName>
    </recommendedName>
</protein>
<sequence>SGRPHVDNHTIQLASLLDVDRRWAARELAAEVGVCHKTLLHILHNILGYRKIAACWVPHTMSEVQQWQRHAIAQDLLDRYQREGDDFLGRIVTLDETSARSYEPHLKRQSNEWKHPCSPRPKKVHPTQSNVKAMFIVAYATDGVILHHTVPQRKTVNAAYYCNFLHNSLRSALRRKRQYLLATNPIILHDNARAHTADAVKDLLRRWRWEILQHSPYSPDMSPCDYDLFAKMKEPLRGTRYNTREEIIRAVERSLLDINRSGRADGVRRFPQIWQKVEHMRGRLY</sequence>
<dbReference type="InterPro" id="IPR001888">
    <property type="entry name" value="Transposase_1"/>
</dbReference>
<gene>
    <name evidence="2" type="ORF">B7P43_G00941</name>
</gene>
<evidence type="ECO:0000313" key="3">
    <source>
        <dbReference type="Proteomes" id="UP000235965"/>
    </source>
</evidence>
<feature type="region of interest" description="Disordered" evidence="1">
    <location>
        <begin position="105"/>
        <end position="125"/>
    </location>
</feature>
<reference evidence="2 3" key="1">
    <citation type="submission" date="2017-12" db="EMBL/GenBank/DDBJ databases">
        <title>Hemimetabolous genomes reveal molecular basis of termite eusociality.</title>
        <authorList>
            <person name="Harrison M.C."/>
            <person name="Jongepier E."/>
            <person name="Robertson H.M."/>
            <person name="Arning N."/>
            <person name="Bitard-Feildel T."/>
            <person name="Chao H."/>
            <person name="Childers C.P."/>
            <person name="Dinh H."/>
            <person name="Doddapaneni H."/>
            <person name="Dugan S."/>
            <person name="Gowin J."/>
            <person name="Greiner C."/>
            <person name="Han Y."/>
            <person name="Hu H."/>
            <person name="Hughes D.S.T."/>
            <person name="Huylmans A.-K."/>
            <person name="Kemena C."/>
            <person name="Kremer L.P.M."/>
            <person name="Lee S.L."/>
            <person name="Lopez-Ezquerra A."/>
            <person name="Mallet L."/>
            <person name="Monroy-Kuhn J.M."/>
            <person name="Moser A."/>
            <person name="Murali S.C."/>
            <person name="Muzny D.M."/>
            <person name="Otani S."/>
            <person name="Piulachs M.-D."/>
            <person name="Poelchau M."/>
            <person name="Qu J."/>
            <person name="Schaub F."/>
            <person name="Wada-Katsumata A."/>
            <person name="Worley K.C."/>
            <person name="Xie Q."/>
            <person name="Ylla G."/>
            <person name="Poulsen M."/>
            <person name="Gibbs R.A."/>
            <person name="Schal C."/>
            <person name="Richards S."/>
            <person name="Belles X."/>
            <person name="Korb J."/>
            <person name="Bornberg-Bauer E."/>
        </authorList>
    </citation>
    <scope>NUCLEOTIDE SEQUENCE [LARGE SCALE GENOMIC DNA]</scope>
    <source>
        <tissue evidence="2">Whole body</tissue>
    </source>
</reference>
<proteinExistence type="predicted"/>
<dbReference type="PANTHER" id="PTHR46060">
    <property type="entry name" value="MARINER MOS1 TRANSPOSASE-LIKE PROTEIN"/>
    <property type="match status" value="1"/>
</dbReference>
<dbReference type="AlphaFoldDB" id="A0A2J7PGF4"/>
<organism evidence="2 3">
    <name type="scientific">Cryptotermes secundus</name>
    <dbReference type="NCBI Taxonomy" id="105785"/>
    <lineage>
        <taxon>Eukaryota</taxon>
        <taxon>Metazoa</taxon>
        <taxon>Ecdysozoa</taxon>
        <taxon>Arthropoda</taxon>
        <taxon>Hexapoda</taxon>
        <taxon>Insecta</taxon>
        <taxon>Pterygota</taxon>
        <taxon>Neoptera</taxon>
        <taxon>Polyneoptera</taxon>
        <taxon>Dictyoptera</taxon>
        <taxon>Blattodea</taxon>
        <taxon>Blattoidea</taxon>
        <taxon>Termitoidae</taxon>
        <taxon>Kalotermitidae</taxon>
        <taxon>Cryptotermitinae</taxon>
        <taxon>Cryptotermes</taxon>
    </lineage>
</organism>
<accession>A0A2J7PGF4</accession>
<dbReference type="InterPro" id="IPR036397">
    <property type="entry name" value="RNaseH_sf"/>
</dbReference>
<name>A0A2J7PGF4_9NEOP</name>
<keyword evidence="3" id="KW-1185">Reference proteome</keyword>
<dbReference type="EMBL" id="NEVH01025635">
    <property type="protein sequence ID" value="PNF15400.1"/>
    <property type="molecule type" value="Genomic_DNA"/>
</dbReference>
<dbReference type="GO" id="GO:0003676">
    <property type="term" value="F:nucleic acid binding"/>
    <property type="evidence" value="ECO:0007669"/>
    <property type="project" value="InterPro"/>
</dbReference>
<evidence type="ECO:0008006" key="4">
    <source>
        <dbReference type="Google" id="ProtNLM"/>
    </source>
</evidence>
<dbReference type="PANTHER" id="PTHR46060:SF1">
    <property type="entry name" value="MARINER MOS1 TRANSPOSASE-LIKE PROTEIN"/>
    <property type="match status" value="1"/>
</dbReference>
<dbReference type="OrthoDB" id="616263at2759"/>